<evidence type="ECO:0000256" key="1">
    <source>
        <dbReference type="ARBA" id="ARBA00022679"/>
    </source>
</evidence>
<reference evidence="4" key="2">
    <citation type="journal article" date="2021" name="PeerJ">
        <title>Extensive microbial diversity within the chicken gut microbiome revealed by metagenomics and culture.</title>
        <authorList>
            <person name="Gilroy R."/>
            <person name="Ravi A."/>
            <person name="Getino M."/>
            <person name="Pursley I."/>
            <person name="Horton D.L."/>
            <person name="Alikhan N.F."/>
            <person name="Baker D."/>
            <person name="Gharbi K."/>
            <person name="Hall N."/>
            <person name="Watson M."/>
            <person name="Adriaenssens E.M."/>
            <person name="Foster-Nyarko E."/>
            <person name="Jarju S."/>
            <person name="Secka A."/>
            <person name="Antonio M."/>
            <person name="Oren A."/>
            <person name="Chaudhuri R.R."/>
            <person name="La Ragione R."/>
            <person name="Hildebrand F."/>
            <person name="Pallen M.J."/>
        </authorList>
    </citation>
    <scope>NUCLEOTIDE SEQUENCE</scope>
    <source>
        <strain evidence="4">CHK154-7741</strain>
    </source>
</reference>
<dbReference type="InterPro" id="IPR002123">
    <property type="entry name" value="Plipid/glycerol_acylTrfase"/>
</dbReference>
<evidence type="ECO:0000313" key="5">
    <source>
        <dbReference type="Proteomes" id="UP000886748"/>
    </source>
</evidence>
<feature type="domain" description="Phospholipid/glycerol acyltransferase" evidence="3">
    <location>
        <begin position="52"/>
        <end position="164"/>
    </location>
</feature>
<proteinExistence type="predicted"/>
<keyword evidence="2 4" id="KW-0012">Acyltransferase</keyword>
<dbReference type="Proteomes" id="UP000886748">
    <property type="component" value="Unassembled WGS sequence"/>
</dbReference>
<protein>
    <submittedName>
        <fullName evidence="4">1-acyl-sn-glycerol-3-phosphate acyltransferase</fullName>
    </submittedName>
</protein>
<dbReference type="SUPFAM" id="SSF69593">
    <property type="entry name" value="Glycerol-3-phosphate (1)-acyltransferase"/>
    <property type="match status" value="1"/>
</dbReference>
<evidence type="ECO:0000259" key="3">
    <source>
        <dbReference type="SMART" id="SM00563"/>
    </source>
</evidence>
<dbReference type="Pfam" id="PF01553">
    <property type="entry name" value="Acyltransferase"/>
    <property type="match status" value="1"/>
</dbReference>
<dbReference type="SMART" id="SM00563">
    <property type="entry name" value="PlsC"/>
    <property type="match status" value="1"/>
</dbReference>
<dbReference type="AlphaFoldDB" id="A0A9D1SRG0"/>
<keyword evidence="1" id="KW-0808">Transferase</keyword>
<organism evidence="4 5">
    <name type="scientific">Candidatus Limenecus avicola</name>
    <dbReference type="NCBI Taxonomy" id="2840847"/>
    <lineage>
        <taxon>Bacteria</taxon>
        <taxon>Bacillati</taxon>
        <taxon>Bacillota</taxon>
        <taxon>Clostridia</taxon>
        <taxon>Eubacteriales</taxon>
        <taxon>Clostridiaceae</taxon>
        <taxon>Clostridiaceae incertae sedis</taxon>
        <taxon>Candidatus Limenecus</taxon>
    </lineage>
</organism>
<evidence type="ECO:0000256" key="2">
    <source>
        <dbReference type="ARBA" id="ARBA00023315"/>
    </source>
</evidence>
<sequence>MSTFSKRDTKTYNEFRRFCLWFVCNFCFGSYIKLMYNYNVEGKENIPSDERFIVAANHISGRDPFLLPFALNLPIAFMAKEELFEKFFSRTLMDCCGAFAVRRDKVEVSTIKTALNIKNTNWMLGLFPQGTRDSSQKVEKITKGFASFAKATKTGILPVGIIGSDEKPKWPFCTKLTVKIGKMIPYSDDIDDMMRQWCSTISELTGKEYVLE</sequence>
<dbReference type="CDD" id="cd07989">
    <property type="entry name" value="LPLAT_AGPAT-like"/>
    <property type="match status" value="1"/>
</dbReference>
<dbReference type="PANTHER" id="PTHR10434">
    <property type="entry name" value="1-ACYL-SN-GLYCEROL-3-PHOSPHATE ACYLTRANSFERASE"/>
    <property type="match status" value="1"/>
</dbReference>
<dbReference type="PANTHER" id="PTHR10434:SF40">
    <property type="entry name" value="1-ACYL-SN-GLYCEROL-3-PHOSPHATE ACYLTRANSFERASE"/>
    <property type="match status" value="1"/>
</dbReference>
<name>A0A9D1SRG0_9CLOT</name>
<comment type="caution">
    <text evidence="4">The sequence shown here is derived from an EMBL/GenBank/DDBJ whole genome shotgun (WGS) entry which is preliminary data.</text>
</comment>
<evidence type="ECO:0000313" key="4">
    <source>
        <dbReference type="EMBL" id="HIU93008.1"/>
    </source>
</evidence>
<reference evidence="4" key="1">
    <citation type="submission" date="2020-10" db="EMBL/GenBank/DDBJ databases">
        <authorList>
            <person name="Gilroy R."/>
        </authorList>
    </citation>
    <scope>NUCLEOTIDE SEQUENCE</scope>
    <source>
        <strain evidence="4">CHK154-7741</strain>
    </source>
</reference>
<dbReference type="EMBL" id="DVOD01000056">
    <property type="protein sequence ID" value="HIU93008.1"/>
    <property type="molecule type" value="Genomic_DNA"/>
</dbReference>
<dbReference type="GO" id="GO:0003841">
    <property type="term" value="F:1-acylglycerol-3-phosphate O-acyltransferase activity"/>
    <property type="evidence" value="ECO:0007669"/>
    <property type="project" value="TreeGrafter"/>
</dbReference>
<dbReference type="GO" id="GO:0006654">
    <property type="term" value="P:phosphatidic acid biosynthetic process"/>
    <property type="evidence" value="ECO:0007669"/>
    <property type="project" value="TreeGrafter"/>
</dbReference>
<accession>A0A9D1SRG0</accession>
<gene>
    <name evidence="4" type="ORF">IAD26_07740</name>
</gene>